<evidence type="ECO:0000313" key="3">
    <source>
        <dbReference type="EMBL" id="NIA67114.1"/>
    </source>
</evidence>
<dbReference type="SUPFAM" id="SSF75304">
    <property type="entry name" value="Amidase signature (AS) enzymes"/>
    <property type="match status" value="1"/>
</dbReference>
<feature type="domain" description="Amidase" evidence="2">
    <location>
        <begin position="25"/>
        <end position="472"/>
    </location>
</feature>
<dbReference type="EMBL" id="JAAQPH010000001">
    <property type="protein sequence ID" value="NIA67114.1"/>
    <property type="molecule type" value="Genomic_DNA"/>
</dbReference>
<dbReference type="PANTHER" id="PTHR42678">
    <property type="entry name" value="AMIDASE"/>
    <property type="match status" value="1"/>
</dbReference>
<dbReference type="InterPro" id="IPR023631">
    <property type="entry name" value="Amidase_dom"/>
</dbReference>
<dbReference type="NCBIfam" id="NF005300">
    <property type="entry name" value="PRK06828.1"/>
    <property type="match status" value="1"/>
</dbReference>
<proteinExistence type="predicted"/>
<feature type="compositionally biased region" description="Low complexity" evidence="1">
    <location>
        <begin position="132"/>
        <end position="145"/>
    </location>
</feature>
<accession>A0A967EV04</accession>
<dbReference type="InterPro" id="IPR036928">
    <property type="entry name" value="AS_sf"/>
</dbReference>
<organism evidence="3 4">
    <name type="scientific">Pelagibius litoralis</name>
    <dbReference type="NCBI Taxonomy" id="374515"/>
    <lineage>
        <taxon>Bacteria</taxon>
        <taxon>Pseudomonadati</taxon>
        <taxon>Pseudomonadota</taxon>
        <taxon>Alphaproteobacteria</taxon>
        <taxon>Rhodospirillales</taxon>
        <taxon>Rhodovibrionaceae</taxon>
        <taxon>Pelagibius</taxon>
    </lineage>
</organism>
<dbReference type="EC" id="3.5.1.4" evidence="3"/>
<gene>
    <name evidence="3" type="ORF">HBA54_00745</name>
</gene>
<protein>
    <submittedName>
        <fullName evidence="3">Amidase</fullName>
        <ecNumber evidence="3">3.5.1.4</ecNumber>
    </submittedName>
</protein>
<keyword evidence="4" id="KW-1185">Reference proteome</keyword>
<evidence type="ECO:0000256" key="1">
    <source>
        <dbReference type="SAM" id="MobiDB-lite"/>
    </source>
</evidence>
<comment type="caution">
    <text evidence="3">The sequence shown here is derived from an EMBL/GenBank/DDBJ whole genome shotgun (WGS) entry which is preliminary data.</text>
</comment>
<evidence type="ECO:0000313" key="4">
    <source>
        <dbReference type="Proteomes" id="UP000761264"/>
    </source>
</evidence>
<name>A0A967EV04_9PROT</name>
<reference evidence="3" key="1">
    <citation type="submission" date="2020-03" db="EMBL/GenBank/DDBJ databases">
        <title>Genome of Pelagibius litoralis DSM 21314T.</title>
        <authorList>
            <person name="Wang G."/>
        </authorList>
    </citation>
    <scope>NUCLEOTIDE SEQUENCE</scope>
    <source>
        <strain evidence="3">DSM 21314</strain>
    </source>
</reference>
<dbReference type="NCBIfam" id="NF006006">
    <property type="entry name" value="PRK08137.1"/>
    <property type="match status" value="1"/>
</dbReference>
<sequence length="497" mass="52475">MTAQPEAGIAELRRDIDSGETTAVEVTAQYLARIDRMDARVNAVMEINPEATAIAQALDKERVAGKPVGPLHGIPVMIKDNIDTADRMMTTAGSIALEGNRAQKDAAVAARLRAAGAVILGKTNLSEWANFRSSRSSSGWSSRGGQTRNPYALDRSPGGSSSGSAVAVAANFCTVAVGTETDGSIVSPAAMNGVVGIKPTVGLVSRSGIIPVSHSQDTAGPMARSVADAALVLGALAGSDPEDPATVDADCCRAEDYTSYLDKGGLRDARIGAIPDLAGMHEGIAKVFAHNLTAIREAGAQVVDGICVTTPEVVRAQELQVMTSEFKACLNRYLAALPPGPGPHNLEALIAFNEENRARVMPYYPQDLFEKSQATAGLEDPAYQSARETCLRLIRTESIDKAMNEHQLDALVVPTTCAPWLIDWVNGDNRFGSSAYLAAISGYPSITVPAGYLFGLPVGLSFIARAYQEPALIRFAYAFEQATQIRVPPGFAETAKL</sequence>
<dbReference type="PANTHER" id="PTHR42678:SF34">
    <property type="entry name" value="OS04G0183300 PROTEIN"/>
    <property type="match status" value="1"/>
</dbReference>
<dbReference type="GO" id="GO:0004040">
    <property type="term" value="F:amidase activity"/>
    <property type="evidence" value="ECO:0007669"/>
    <property type="project" value="UniProtKB-EC"/>
</dbReference>
<dbReference type="Proteomes" id="UP000761264">
    <property type="component" value="Unassembled WGS sequence"/>
</dbReference>
<keyword evidence="3" id="KW-0378">Hydrolase</keyword>
<dbReference type="Gene3D" id="3.90.1300.10">
    <property type="entry name" value="Amidase signature (AS) domain"/>
    <property type="match status" value="1"/>
</dbReference>
<dbReference type="RefSeq" id="WP_167220398.1">
    <property type="nucleotide sequence ID" value="NZ_JAAQPH010000001.1"/>
</dbReference>
<evidence type="ECO:0000259" key="2">
    <source>
        <dbReference type="Pfam" id="PF01425"/>
    </source>
</evidence>
<feature type="region of interest" description="Disordered" evidence="1">
    <location>
        <begin position="131"/>
        <end position="158"/>
    </location>
</feature>
<dbReference type="Pfam" id="PF01425">
    <property type="entry name" value="Amidase"/>
    <property type="match status" value="1"/>
</dbReference>
<dbReference type="AlphaFoldDB" id="A0A967EV04"/>